<evidence type="ECO:0000313" key="6">
    <source>
        <dbReference type="EMBL" id="MCL7026163.1"/>
    </source>
</evidence>
<evidence type="ECO:0000256" key="4">
    <source>
        <dbReference type="ARBA" id="ARBA00022821"/>
    </source>
</evidence>
<comment type="similarity">
    <text evidence="1">Belongs to the DEFL family.</text>
</comment>
<evidence type="ECO:0000256" key="5">
    <source>
        <dbReference type="SAM" id="SignalP"/>
    </source>
</evidence>
<dbReference type="AlphaFoldDB" id="A0AA41V6A7"/>
<dbReference type="Proteomes" id="UP001177140">
    <property type="component" value="Unassembled WGS sequence"/>
</dbReference>
<dbReference type="GO" id="GO:0050832">
    <property type="term" value="P:defense response to fungus"/>
    <property type="evidence" value="ECO:0007669"/>
    <property type="project" value="UniProtKB-KW"/>
</dbReference>
<reference evidence="6" key="1">
    <citation type="submission" date="2022-03" db="EMBL/GenBank/DDBJ databases">
        <title>A functionally conserved STORR gene fusion in Papaver species that diverged 16.8 million years ago.</title>
        <authorList>
            <person name="Catania T."/>
        </authorList>
    </citation>
    <scope>NUCLEOTIDE SEQUENCE</scope>
    <source>
        <strain evidence="6">S-191538</strain>
    </source>
</reference>
<keyword evidence="2" id="KW-0929">Antimicrobial</keyword>
<gene>
    <name evidence="7" type="ORF">MKW94_009081</name>
    <name evidence="6" type="ORF">MKW94_026638</name>
</gene>
<comment type="caution">
    <text evidence="6">The sequence shown here is derived from an EMBL/GenBank/DDBJ whole genome shotgun (WGS) entry which is preliminary data.</text>
</comment>
<feature type="signal peptide" evidence="5">
    <location>
        <begin position="1"/>
        <end position="28"/>
    </location>
</feature>
<proteinExistence type="inferred from homology"/>
<dbReference type="GO" id="GO:0031640">
    <property type="term" value="P:killing of cells of another organism"/>
    <property type="evidence" value="ECO:0007669"/>
    <property type="project" value="UniProtKB-KW"/>
</dbReference>
<keyword evidence="8" id="KW-1185">Reference proteome</keyword>
<keyword evidence="4" id="KW-0611">Plant defense</keyword>
<dbReference type="EMBL" id="JAJJMA010204242">
    <property type="protein sequence ID" value="MCL7039721.1"/>
    <property type="molecule type" value="Genomic_DNA"/>
</dbReference>
<keyword evidence="5" id="KW-0732">Signal</keyword>
<evidence type="ECO:0000256" key="1">
    <source>
        <dbReference type="ARBA" id="ARBA00006722"/>
    </source>
</evidence>
<dbReference type="InterPro" id="IPR010851">
    <property type="entry name" value="DEFL"/>
</dbReference>
<evidence type="ECO:0000256" key="2">
    <source>
        <dbReference type="ARBA" id="ARBA00022529"/>
    </source>
</evidence>
<dbReference type="EMBL" id="JAJJMA010053378">
    <property type="protein sequence ID" value="MCL7026163.1"/>
    <property type="molecule type" value="Genomic_DNA"/>
</dbReference>
<evidence type="ECO:0000313" key="7">
    <source>
        <dbReference type="EMBL" id="MCL7039721.1"/>
    </source>
</evidence>
<protein>
    <submittedName>
        <fullName evidence="6">Uncharacterized protein</fullName>
    </submittedName>
</protein>
<organism evidence="6 8">
    <name type="scientific">Papaver nudicaule</name>
    <name type="common">Iceland poppy</name>
    <dbReference type="NCBI Taxonomy" id="74823"/>
    <lineage>
        <taxon>Eukaryota</taxon>
        <taxon>Viridiplantae</taxon>
        <taxon>Streptophyta</taxon>
        <taxon>Embryophyta</taxon>
        <taxon>Tracheophyta</taxon>
        <taxon>Spermatophyta</taxon>
        <taxon>Magnoliopsida</taxon>
        <taxon>Ranunculales</taxon>
        <taxon>Papaveraceae</taxon>
        <taxon>Papaveroideae</taxon>
        <taxon>Papaver</taxon>
    </lineage>
</organism>
<evidence type="ECO:0000313" key="8">
    <source>
        <dbReference type="Proteomes" id="UP001177140"/>
    </source>
</evidence>
<name>A0AA41V6A7_PAPNU</name>
<dbReference type="Pfam" id="PF25052">
    <property type="entry name" value="AtDEF-like"/>
    <property type="match status" value="1"/>
</dbReference>
<keyword evidence="3" id="KW-0295">Fungicide</keyword>
<sequence>MASFKQFSTFHIVIALIFGLILVSSATARVFDDQKTQCDYIGPCANDHECRIICDNFDDDPNGKCVPDPRKGQEFPTKTACCCTF</sequence>
<evidence type="ECO:0000256" key="3">
    <source>
        <dbReference type="ARBA" id="ARBA00022577"/>
    </source>
</evidence>
<accession>A0AA41V6A7</accession>
<feature type="chain" id="PRO_5041589210" evidence="5">
    <location>
        <begin position="29"/>
        <end position="85"/>
    </location>
</feature>